<accession>A0A8C1K4X3</accession>
<dbReference type="AlphaFoldDB" id="A0A8C1K4X3"/>
<proteinExistence type="predicted"/>
<name>A0A8C1K4X3_CYPCA</name>
<evidence type="ECO:0000313" key="2">
    <source>
        <dbReference type="Ensembl" id="ENSCCRP00010041533.1"/>
    </source>
</evidence>
<feature type="region of interest" description="Disordered" evidence="1">
    <location>
        <begin position="27"/>
        <end position="48"/>
    </location>
</feature>
<keyword evidence="3" id="KW-1185">Reference proteome</keyword>
<reference evidence="2" key="2">
    <citation type="submission" date="2025-09" db="UniProtKB">
        <authorList>
            <consortium name="Ensembl"/>
        </authorList>
    </citation>
    <scope>IDENTIFICATION</scope>
</reference>
<protein>
    <submittedName>
        <fullName evidence="2">Uncharacterized protein</fullName>
    </submittedName>
</protein>
<dbReference type="Ensembl" id="ENSCCRT00010045582.1">
    <property type="protein sequence ID" value="ENSCCRP00010041533.1"/>
    <property type="gene ID" value="ENSCCRG00010017692.1"/>
</dbReference>
<reference evidence="2" key="1">
    <citation type="submission" date="2025-08" db="UniProtKB">
        <authorList>
            <consortium name="Ensembl"/>
        </authorList>
    </citation>
    <scope>IDENTIFICATION</scope>
</reference>
<sequence>MKACELLIFCIQCKTLPTSLEHHIENGHPGTHSTRILPVRPMGCQQTP</sequence>
<organism evidence="2 3">
    <name type="scientific">Cyprinus carpio</name>
    <name type="common">Common carp</name>
    <dbReference type="NCBI Taxonomy" id="7962"/>
    <lineage>
        <taxon>Eukaryota</taxon>
        <taxon>Metazoa</taxon>
        <taxon>Chordata</taxon>
        <taxon>Craniata</taxon>
        <taxon>Vertebrata</taxon>
        <taxon>Euteleostomi</taxon>
        <taxon>Actinopterygii</taxon>
        <taxon>Neopterygii</taxon>
        <taxon>Teleostei</taxon>
        <taxon>Ostariophysi</taxon>
        <taxon>Cypriniformes</taxon>
        <taxon>Cyprinidae</taxon>
        <taxon>Cyprininae</taxon>
        <taxon>Cyprinus</taxon>
    </lineage>
</organism>
<evidence type="ECO:0000313" key="3">
    <source>
        <dbReference type="Proteomes" id="UP000694427"/>
    </source>
</evidence>
<dbReference type="Proteomes" id="UP000694427">
    <property type="component" value="Unplaced"/>
</dbReference>
<evidence type="ECO:0000256" key="1">
    <source>
        <dbReference type="SAM" id="MobiDB-lite"/>
    </source>
</evidence>